<proteinExistence type="predicted"/>
<comment type="caution">
    <text evidence="1">The sequence shown here is derived from an EMBL/GenBank/DDBJ whole genome shotgun (WGS) entry which is preliminary data.</text>
</comment>
<evidence type="ECO:0000313" key="2">
    <source>
        <dbReference type="Proteomes" id="UP001596957"/>
    </source>
</evidence>
<sequence length="140" mass="15072">MGIKIAASAVWEILKEHGIPPAKLTTHRAALEAGADPALVTQWIAETQARKARAEAELRTTTKGPGARMTRAEITRLVRSISDLAAVVRQAEPRDKAEIYRQLGLALTYDSGKQKVLVEMNLNQHAAATRGLPVGVRGGT</sequence>
<gene>
    <name evidence="1" type="ORF">ACFQZP_42440</name>
</gene>
<protein>
    <recommendedName>
        <fullName evidence="3">Transposase</fullName>
    </recommendedName>
</protein>
<dbReference type="EMBL" id="JBHTEC010000007">
    <property type="protein sequence ID" value="MFD0288159.1"/>
    <property type="molecule type" value="Genomic_DNA"/>
</dbReference>
<reference evidence="2" key="1">
    <citation type="journal article" date="2019" name="Int. J. Syst. Evol. Microbiol.">
        <title>The Global Catalogue of Microorganisms (GCM) 10K type strain sequencing project: providing services to taxonomists for standard genome sequencing and annotation.</title>
        <authorList>
            <consortium name="The Broad Institute Genomics Platform"/>
            <consortium name="The Broad Institute Genome Sequencing Center for Infectious Disease"/>
            <person name="Wu L."/>
            <person name="Ma J."/>
        </authorList>
    </citation>
    <scope>NUCLEOTIDE SEQUENCE [LARGE SCALE GENOMIC DNA]</scope>
    <source>
        <strain evidence="2">CGMCC 4.7198</strain>
    </source>
</reference>
<organism evidence="1 2">
    <name type="scientific">Streptomyces lutosisoli</name>
    <dbReference type="NCBI Taxonomy" id="2665721"/>
    <lineage>
        <taxon>Bacteria</taxon>
        <taxon>Bacillati</taxon>
        <taxon>Actinomycetota</taxon>
        <taxon>Actinomycetes</taxon>
        <taxon>Kitasatosporales</taxon>
        <taxon>Streptomycetaceae</taxon>
        <taxon>Streptomyces</taxon>
    </lineage>
</organism>
<dbReference type="RefSeq" id="WP_381263971.1">
    <property type="nucleotide sequence ID" value="NZ_JBHTBI010000088.1"/>
</dbReference>
<accession>A0ABW2VVX4</accession>
<evidence type="ECO:0008006" key="3">
    <source>
        <dbReference type="Google" id="ProtNLM"/>
    </source>
</evidence>
<keyword evidence="2" id="KW-1185">Reference proteome</keyword>
<dbReference type="Proteomes" id="UP001596957">
    <property type="component" value="Unassembled WGS sequence"/>
</dbReference>
<evidence type="ECO:0000313" key="1">
    <source>
        <dbReference type="EMBL" id="MFD0288159.1"/>
    </source>
</evidence>
<name>A0ABW2VVX4_9ACTN</name>